<evidence type="ECO:0000256" key="1">
    <source>
        <dbReference type="SAM" id="SignalP"/>
    </source>
</evidence>
<dbReference type="SUPFAM" id="SSF49464">
    <property type="entry name" value="Carboxypeptidase regulatory domain-like"/>
    <property type="match status" value="1"/>
</dbReference>
<dbReference type="Proteomes" id="UP000004699">
    <property type="component" value="Unassembled WGS sequence"/>
</dbReference>
<dbReference type="EMBL" id="DS999411">
    <property type="protein sequence ID" value="EED34550.1"/>
    <property type="molecule type" value="Genomic_DNA"/>
</dbReference>
<dbReference type="InterPro" id="IPR051344">
    <property type="entry name" value="Vgb"/>
</dbReference>
<sequence>MVKRVVKRGVRTSGGLAALMLLLFSVPVLASLSGSVINADADPLEGVVVSATEPDSGMTVSVSTDSDGQFVFPTDRLSEGAYELSIRAAGFEWAQPENRRVAIPAEGSSLTITVRPVTDPEVLASQLTSLEWLNSFPGSTADKDLLTRNMVNCAFCHSLERIARSNHDADGFMKVIQRMKTYETDHSSSVRIQRVAEPEPLEGLAWYGRDARAISEYLATVNLAGEKTGWDYPLQTLPRPAGAGTRAVVTVFPIPRPASVVHDLDVDAQGNVWYGNTGWDYLGKLNPTTGKFSEWPAPNFLPPAAGEGVDRIVGVQDIQVDPQGKVWAAVMGNKHAAFDPELERWQVFDLPVIWKNPFLGPVRDDEVMLWGSGITQPPEGEERYEHAFALNTATGELSKGIALFAGLPSPTSPTHADRLNYCYMFDQDEAGDFICTASETSAIVRAGLDGSVERIPTPTPHAYPRRGYRDDNNRFWFSEFFADRVGMLDLATNQITEFPLSPRYISPYFTRPDRNGHIWISSTGSDRLLRLIPETGEVVSYLMPVYYDARKVVLDESAPQVTVWLPNKNAAELIRVELLTD</sequence>
<evidence type="ECO:0000313" key="3">
    <source>
        <dbReference type="Proteomes" id="UP000004699"/>
    </source>
</evidence>
<feature type="signal peptide" evidence="1">
    <location>
        <begin position="1"/>
        <end position="30"/>
    </location>
</feature>
<dbReference type="InterPro" id="IPR015943">
    <property type="entry name" value="WD40/YVTN_repeat-like_dom_sf"/>
</dbReference>
<dbReference type="PANTHER" id="PTHR40274:SF3">
    <property type="entry name" value="VIRGINIAMYCIN B LYASE"/>
    <property type="match status" value="1"/>
</dbReference>
<protein>
    <recommendedName>
        <fullName evidence="4">Streptogramin lyase</fullName>
    </recommendedName>
</protein>
<feature type="chain" id="PRO_5002875942" description="Streptogramin lyase" evidence="1">
    <location>
        <begin position="31"/>
        <end position="581"/>
    </location>
</feature>
<dbReference type="HOGENOM" id="CLU_474696_0_0_6"/>
<dbReference type="RefSeq" id="WP_009019298.1">
    <property type="nucleotide sequence ID" value="NZ_DS999411.1"/>
</dbReference>
<accession>B8KSL4</accession>
<name>B8KSL4_9GAMM</name>
<evidence type="ECO:0008006" key="4">
    <source>
        <dbReference type="Google" id="ProtNLM"/>
    </source>
</evidence>
<dbReference type="eggNOG" id="COG4257">
    <property type="taxonomic scope" value="Bacteria"/>
</dbReference>
<keyword evidence="3" id="KW-1185">Reference proteome</keyword>
<dbReference type="PANTHER" id="PTHR40274">
    <property type="entry name" value="VIRGINIAMYCIN B LYASE"/>
    <property type="match status" value="1"/>
</dbReference>
<dbReference type="AlphaFoldDB" id="B8KSL4"/>
<reference evidence="3" key="1">
    <citation type="journal article" date="2013" name="BMC Microbiol.">
        <title>Taxonomy and evolution of bacteriochlorophyll a-containing members of the OM60/NOR5 clade of marine gammaproteobacteria: description of Luminiphilus syltensis gen. nov., sp. nov., reclassification of Haliea rubra as Pseudohaliea rubra gen. nov., comb. nov., and emendation of Chromatocurvus halotolerans.</title>
        <authorList>
            <person name="Spring S."/>
            <person name="Riedel T."/>
            <person name="Sproer C."/>
            <person name="Yan S."/>
            <person name="Harder J."/>
            <person name="Fuchs B.M."/>
        </authorList>
    </citation>
    <scope>NUCLEOTIDE SEQUENCE [LARGE SCALE GENOMIC DNA]</scope>
    <source>
        <strain evidence="3">NOR51-B</strain>
    </source>
</reference>
<dbReference type="STRING" id="565045.NOR51B_487"/>
<dbReference type="SUPFAM" id="SSF63829">
    <property type="entry name" value="Calcium-dependent phosphotriesterase"/>
    <property type="match status" value="1"/>
</dbReference>
<dbReference type="Gene3D" id="2.60.40.1120">
    <property type="entry name" value="Carboxypeptidase-like, regulatory domain"/>
    <property type="match status" value="1"/>
</dbReference>
<gene>
    <name evidence="2" type="ORF">NOR51B_487</name>
</gene>
<organism evidence="2 3">
    <name type="scientific">Luminiphilus syltensis NOR5-1B</name>
    <dbReference type="NCBI Taxonomy" id="565045"/>
    <lineage>
        <taxon>Bacteria</taxon>
        <taxon>Pseudomonadati</taxon>
        <taxon>Pseudomonadota</taxon>
        <taxon>Gammaproteobacteria</taxon>
        <taxon>Cellvibrionales</taxon>
        <taxon>Halieaceae</taxon>
        <taxon>Luminiphilus</taxon>
    </lineage>
</organism>
<dbReference type="InterPro" id="IPR008969">
    <property type="entry name" value="CarboxyPept-like_regulatory"/>
</dbReference>
<evidence type="ECO:0000313" key="2">
    <source>
        <dbReference type="EMBL" id="EED34550.1"/>
    </source>
</evidence>
<keyword evidence="1" id="KW-0732">Signal</keyword>
<dbReference type="Pfam" id="PF13620">
    <property type="entry name" value="CarboxypepD_reg"/>
    <property type="match status" value="1"/>
</dbReference>
<dbReference type="Gene3D" id="2.130.10.10">
    <property type="entry name" value="YVTN repeat-like/Quinoprotein amine dehydrogenase"/>
    <property type="match status" value="2"/>
</dbReference>
<proteinExistence type="predicted"/>